<gene>
    <name evidence="2" type="primary">otsB</name>
    <name evidence="2" type="ORF">QP027_09515</name>
</gene>
<dbReference type="Gene3D" id="3.30.70.1020">
    <property type="entry name" value="Trehalose-6-phosphate phosphatase related protein, domain 2"/>
    <property type="match status" value="1"/>
</dbReference>
<dbReference type="Pfam" id="PF02358">
    <property type="entry name" value="Trehalose_PPase"/>
    <property type="match status" value="1"/>
</dbReference>
<keyword evidence="1 2" id="KW-0378">Hydrolase</keyword>
<dbReference type="InterPro" id="IPR006379">
    <property type="entry name" value="HAD-SF_hydro_IIB"/>
</dbReference>
<comment type="catalytic activity">
    <reaction evidence="1">
        <text>alpha,alpha-trehalose 6-phosphate + H2O = alpha,alpha-trehalose + phosphate</text>
        <dbReference type="Rhea" id="RHEA:23420"/>
        <dbReference type="ChEBI" id="CHEBI:15377"/>
        <dbReference type="ChEBI" id="CHEBI:16551"/>
        <dbReference type="ChEBI" id="CHEBI:43474"/>
        <dbReference type="ChEBI" id="CHEBI:58429"/>
        <dbReference type="EC" id="3.1.3.12"/>
    </reaction>
</comment>
<accession>A0ABY8VJB2</accession>
<dbReference type="Gene3D" id="3.40.50.1000">
    <property type="entry name" value="HAD superfamily/HAD-like"/>
    <property type="match status" value="1"/>
</dbReference>
<organism evidence="2 3">
    <name type="scientific">Corynebacterium breve</name>
    <dbReference type="NCBI Taxonomy" id="3049799"/>
    <lineage>
        <taxon>Bacteria</taxon>
        <taxon>Bacillati</taxon>
        <taxon>Actinomycetota</taxon>
        <taxon>Actinomycetes</taxon>
        <taxon>Mycobacteriales</taxon>
        <taxon>Corynebacteriaceae</taxon>
        <taxon>Corynebacterium</taxon>
    </lineage>
</organism>
<sequence length="248" mass="26032">MIASLAQSERLLVVTDFDGTLAELNPDPYAVQAHPGAVAALERLAGMRDTEVVVLSGRHLAGLRRVCPLEAPVVLVGSHGAEPSDGAVVLSDDDAAFLTHIEAELDAIVSGHSPAYVEIKPYQRVIHVAQLAQKDPELAAELLDRAAALDTQGHPVTPGSNIIEFSAVDVTKGSWVKLRKVGFDATVFAGDDVTDESVYPVLGTHDVGIKVGSANTVAGHRVPDVGAMATFYQELAQARAEFLGAATV</sequence>
<dbReference type="InterPro" id="IPR023214">
    <property type="entry name" value="HAD_sf"/>
</dbReference>
<dbReference type="EC" id="3.1.3.12" evidence="1"/>
<dbReference type="NCBIfam" id="TIGR00685">
    <property type="entry name" value="T6PP"/>
    <property type="match status" value="1"/>
</dbReference>
<dbReference type="SUPFAM" id="SSF56784">
    <property type="entry name" value="HAD-like"/>
    <property type="match status" value="1"/>
</dbReference>
<evidence type="ECO:0000313" key="3">
    <source>
        <dbReference type="Proteomes" id="UP001225598"/>
    </source>
</evidence>
<comment type="pathway">
    <text evidence="1">Glycan biosynthesis; trehalose biosynthesis.</text>
</comment>
<evidence type="ECO:0000313" key="2">
    <source>
        <dbReference type="EMBL" id="WIM69066.1"/>
    </source>
</evidence>
<dbReference type="InterPro" id="IPR036412">
    <property type="entry name" value="HAD-like_sf"/>
</dbReference>
<dbReference type="NCBIfam" id="TIGR01484">
    <property type="entry name" value="HAD-SF-IIB"/>
    <property type="match status" value="1"/>
</dbReference>
<proteinExistence type="inferred from homology"/>
<protein>
    <recommendedName>
        <fullName evidence="1">Trehalose 6-phosphate phosphatase</fullName>
        <ecNumber evidence="1">3.1.3.12</ecNumber>
    </recommendedName>
</protein>
<keyword evidence="1" id="KW-0479">Metal-binding</keyword>
<dbReference type="Proteomes" id="UP001225598">
    <property type="component" value="Chromosome"/>
</dbReference>
<reference evidence="2 3" key="1">
    <citation type="submission" date="2023-05" db="EMBL/GenBank/DDBJ databases">
        <title>Corynebacterium suedekumii sp. nov. and Corynebacterium breve sp. nov. isolated from raw cow's milk.</title>
        <authorList>
            <person name="Baer M.K."/>
            <person name="Mehl L."/>
            <person name="Hellmuth R."/>
            <person name="Marke G."/>
            <person name="Lipski A."/>
        </authorList>
    </citation>
    <scope>NUCLEOTIDE SEQUENCE [LARGE SCALE GENOMIC DNA]</scope>
    <source>
        <strain evidence="2 3">R4</strain>
    </source>
</reference>
<dbReference type="GO" id="GO:0004805">
    <property type="term" value="F:trehalose-phosphatase activity"/>
    <property type="evidence" value="ECO:0007669"/>
    <property type="project" value="UniProtKB-EC"/>
</dbReference>
<comment type="cofactor">
    <cofactor evidence="1">
        <name>Mg(2+)</name>
        <dbReference type="ChEBI" id="CHEBI:18420"/>
    </cofactor>
</comment>
<name>A0ABY8VJB2_9CORY</name>
<dbReference type="InterPro" id="IPR003337">
    <property type="entry name" value="Trehalose_PPase"/>
</dbReference>
<dbReference type="EMBL" id="CP126969">
    <property type="protein sequence ID" value="WIM69066.1"/>
    <property type="molecule type" value="Genomic_DNA"/>
</dbReference>
<keyword evidence="1" id="KW-0460">Magnesium</keyword>
<keyword evidence="3" id="KW-1185">Reference proteome</keyword>
<evidence type="ECO:0000256" key="1">
    <source>
        <dbReference type="RuleBase" id="RU361117"/>
    </source>
</evidence>
<comment type="function">
    <text evidence="1">Removes the phosphate from trehalose 6-phosphate to produce free trehalose.</text>
</comment>
<comment type="similarity">
    <text evidence="1">Belongs to the trehalose phosphatase family.</text>
</comment>